<feature type="domain" description="Helicase C-terminal" evidence="17">
    <location>
        <begin position="452"/>
        <end position="608"/>
    </location>
</feature>
<dbReference type="SUPFAM" id="SSF50249">
    <property type="entry name" value="Nucleic acid-binding proteins"/>
    <property type="match status" value="1"/>
</dbReference>
<dbReference type="STRING" id="1520.LF65_01283"/>
<dbReference type="SUPFAM" id="SSF52540">
    <property type="entry name" value="P-loop containing nucleoside triphosphate hydrolases"/>
    <property type="match status" value="2"/>
</dbReference>
<keyword evidence="10 15" id="KW-0234">DNA repair</keyword>
<evidence type="ECO:0000256" key="7">
    <source>
        <dbReference type="ARBA" id="ARBA00022840"/>
    </source>
</evidence>
<keyword evidence="4 15" id="KW-0227">DNA damage</keyword>
<evidence type="ECO:0000256" key="3">
    <source>
        <dbReference type="ARBA" id="ARBA00022741"/>
    </source>
</evidence>
<evidence type="ECO:0000256" key="10">
    <source>
        <dbReference type="ARBA" id="ARBA00023204"/>
    </source>
</evidence>
<evidence type="ECO:0000256" key="9">
    <source>
        <dbReference type="ARBA" id="ARBA00023172"/>
    </source>
</evidence>
<dbReference type="OrthoDB" id="9804325at2"/>
<dbReference type="NCBIfam" id="NF008165">
    <property type="entry name" value="PRK10917.1-3"/>
    <property type="match status" value="1"/>
</dbReference>
<dbReference type="GO" id="GO:0005524">
    <property type="term" value="F:ATP binding"/>
    <property type="evidence" value="ECO:0007669"/>
    <property type="project" value="UniProtKB-KW"/>
</dbReference>
<comment type="catalytic activity">
    <reaction evidence="14 15">
        <text>ATP + H2O = ADP + phosphate + H(+)</text>
        <dbReference type="Rhea" id="RHEA:13065"/>
        <dbReference type="ChEBI" id="CHEBI:15377"/>
        <dbReference type="ChEBI" id="CHEBI:15378"/>
        <dbReference type="ChEBI" id="CHEBI:30616"/>
        <dbReference type="ChEBI" id="CHEBI:43474"/>
        <dbReference type="ChEBI" id="CHEBI:456216"/>
        <dbReference type="EC" id="5.6.2.4"/>
    </reaction>
</comment>
<dbReference type="InterPro" id="IPR047112">
    <property type="entry name" value="RecG/Mfd"/>
</dbReference>
<evidence type="ECO:0000259" key="17">
    <source>
        <dbReference type="PROSITE" id="PS51194"/>
    </source>
</evidence>
<dbReference type="SMART" id="SM00487">
    <property type="entry name" value="DEXDc"/>
    <property type="match status" value="1"/>
</dbReference>
<feature type="domain" description="Helicase ATP-binding" evidence="16">
    <location>
        <begin position="268"/>
        <end position="429"/>
    </location>
</feature>
<comment type="similarity">
    <text evidence="1 15">Belongs to the helicase family. RecG subfamily.</text>
</comment>
<dbReference type="CDD" id="cd04488">
    <property type="entry name" value="RecG_wedge_OBF"/>
    <property type="match status" value="1"/>
</dbReference>
<dbReference type="AlphaFoldDB" id="A0A0B5QI51"/>
<dbReference type="NCBIfam" id="NF008168">
    <property type="entry name" value="PRK10917.2-2"/>
    <property type="match status" value="1"/>
</dbReference>
<evidence type="ECO:0000313" key="19">
    <source>
        <dbReference type="Proteomes" id="UP000031866"/>
    </source>
</evidence>
<keyword evidence="9 15" id="KW-0233">DNA recombination</keyword>
<dbReference type="InterPro" id="IPR004609">
    <property type="entry name" value="ATP-dep_DNA_helicase_RecG"/>
</dbReference>
<comment type="function">
    <text evidence="15">Plays a critical role in recombination and DNA repair. Helps process Holliday junction intermediates to mature products by catalyzing branch migration. Has replication fork regression activity, unwinds stalled or blocked replication forks to make a HJ that can be resolved. Has a DNA unwinding activity characteristic of a DNA helicase with 3'-5' polarity.</text>
</comment>
<dbReference type="GO" id="GO:0006310">
    <property type="term" value="P:DNA recombination"/>
    <property type="evidence" value="ECO:0007669"/>
    <property type="project" value="UniProtKB-UniRule"/>
</dbReference>
<keyword evidence="8" id="KW-0238">DNA-binding</keyword>
<evidence type="ECO:0000256" key="1">
    <source>
        <dbReference type="ARBA" id="ARBA00007504"/>
    </source>
</evidence>
<evidence type="ECO:0000256" key="2">
    <source>
        <dbReference type="ARBA" id="ARBA00017846"/>
    </source>
</evidence>
<evidence type="ECO:0000256" key="15">
    <source>
        <dbReference type="RuleBase" id="RU363016"/>
    </source>
</evidence>
<dbReference type="CDD" id="cd17992">
    <property type="entry name" value="DEXHc_RecG"/>
    <property type="match status" value="1"/>
</dbReference>
<comment type="catalytic activity">
    <reaction evidence="12 15">
        <text>Couples ATP hydrolysis with the unwinding of duplex DNA by translocating in the 3'-5' direction.</text>
        <dbReference type="EC" id="5.6.2.4"/>
    </reaction>
</comment>
<dbReference type="Pfam" id="PF00271">
    <property type="entry name" value="Helicase_C"/>
    <property type="match status" value="1"/>
</dbReference>
<dbReference type="EMBL" id="CP010086">
    <property type="protein sequence ID" value="AJG97896.1"/>
    <property type="molecule type" value="Genomic_DNA"/>
</dbReference>
<keyword evidence="11" id="KW-0413">Isomerase</keyword>
<gene>
    <name evidence="18" type="ORF">LF65_01283</name>
</gene>
<dbReference type="InterPro" id="IPR011545">
    <property type="entry name" value="DEAD/DEAH_box_helicase_dom"/>
</dbReference>
<evidence type="ECO:0000313" key="18">
    <source>
        <dbReference type="EMBL" id="AJG97896.1"/>
    </source>
</evidence>
<dbReference type="InterPro" id="IPR014001">
    <property type="entry name" value="Helicase_ATP-bd"/>
</dbReference>
<dbReference type="PROSITE" id="PS51192">
    <property type="entry name" value="HELICASE_ATP_BIND_1"/>
    <property type="match status" value="1"/>
</dbReference>
<evidence type="ECO:0000256" key="14">
    <source>
        <dbReference type="ARBA" id="ARBA00048988"/>
    </source>
</evidence>
<dbReference type="Proteomes" id="UP000031866">
    <property type="component" value="Chromosome"/>
</dbReference>
<dbReference type="Pfam" id="PF17191">
    <property type="entry name" value="RecG_wedge"/>
    <property type="match status" value="1"/>
</dbReference>
<dbReference type="EC" id="5.6.2.4" evidence="13 15"/>
<dbReference type="GO" id="GO:0016887">
    <property type="term" value="F:ATP hydrolysis activity"/>
    <property type="evidence" value="ECO:0007669"/>
    <property type="project" value="RHEA"/>
</dbReference>
<sequence length="677" mass="77777">MDIYSNISTLKGVGPKATEKLNRCGIFNILDILLYFPRDYEFVDSNVEFENITGEDKQILKCKVIRFRSDVKTKTGKLLTTVEFDYNGHKVSGKWFNQRYIKNSFKIGEIYNLMGKFKRVGNTLEVVNPMVTCEEAISNEIIPKYPLKGDISNKLFEKLINEILSKMTVKENLPQNILDKYYLISLNEAIRSVHFPDNKEVLEKAIIRLKFQELFTYSLKLLLLKHKIKKNKNGILFQWVDELSLFKEKLPFPLTNAQTRVIREILRDQKSNSSMNRLIQGDVGSGKTIIALIAIFNVIKNDYQCAFMAPTEILANQHFEEARKVYDEFNIEIELLTGTTSAKEKQRIKERIKTKEPILVIGTHALFQDDVEFGKLGLIVTDEQHRFGVEQRSKLINKGKRADCLVMTATPIPRTLALYLYSDLDVSIIDELPPGRKKIDTRFYADNQRDIAYDLAYDEIKKGRQVYIVCPLIEEDEKEELNSVETLYNKLTSGIFKELKVEILHGKMKGSEKDEIIKRFKSNEVNVLISTTVIEVGVNVPNASVMIVENAERFGLSQLHQLRGRVGRGQYSSYCILIAKAKSNVTKKRMQIMTECSDGFLISEKDLELRGAGEMFGKKQSGDEGFVLANLYDDMKILRCAKLEANNILQNEFEVNREIINELSKNLEKSSKYICFN</sequence>
<dbReference type="GO" id="GO:0006281">
    <property type="term" value="P:DNA repair"/>
    <property type="evidence" value="ECO:0007669"/>
    <property type="project" value="UniProtKB-UniRule"/>
</dbReference>
<evidence type="ECO:0000256" key="12">
    <source>
        <dbReference type="ARBA" id="ARBA00034617"/>
    </source>
</evidence>
<evidence type="ECO:0000259" key="16">
    <source>
        <dbReference type="PROSITE" id="PS51192"/>
    </source>
</evidence>
<dbReference type="InterPro" id="IPR033454">
    <property type="entry name" value="RecG_wedge"/>
</dbReference>
<dbReference type="InterPro" id="IPR001650">
    <property type="entry name" value="Helicase_C-like"/>
</dbReference>
<evidence type="ECO:0000256" key="6">
    <source>
        <dbReference type="ARBA" id="ARBA00022806"/>
    </source>
</evidence>
<dbReference type="PANTHER" id="PTHR47964">
    <property type="entry name" value="ATP-DEPENDENT DNA HELICASE HOMOLOG RECG, CHLOROPLASTIC"/>
    <property type="match status" value="1"/>
</dbReference>
<dbReference type="InterPro" id="IPR027417">
    <property type="entry name" value="P-loop_NTPase"/>
</dbReference>
<keyword evidence="3 15" id="KW-0547">Nucleotide-binding</keyword>
<protein>
    <recommendedName>
        <fullName evidence="2 15">ATP-dependent DNA helicase RecG</fullName>
        <ecNumber evidence="13 15">5.6.2.4</ecNumber>
    </recommendedName>
</protein>
<accession>A0A0B5QI51</accession>
<organism evidence="18 19">
    <name type="scientific">Clostridium beijerinckii</name>
    <name type="common">Clostridium MP</name>
    <dbReference type="NCBI Taxonomy" id="1520"/>
    <lineage>
        <taxon>Bacteria</taxon>
        <taxon>Bacillati</taxon>
        <taxon>Bacillota</taxon>
        <taxon>Clostridia</taxon>
        <taxon>Eubacteriales</taxon>
        <taxon>Clostridiaceae</taxon>
        <taxon>Clostridium</taxon>
    </lineage>
</organism>
<dbReference type="InterPro" id="IPR012340">
    <property type="entry name" value="NA-bd_OB-fold"/>
</dbReference>
<reference evidence="19" key="1">
    <citation type="submission" date="2014-12" db="EMBL/GenBank/DDBJ databases">
        <title>Genome sequence of Clostridium beijerinckii strain 59B.</title>
        <authorList>
            <person name="Little G.T."/>
            <person name="Minton N.P."/>
        </authorList>
    </citation>
    <scope>NUCLEOTIDE SEQUENCE [LARGE SCALE GENOMIC DNA]</scope>
    <source>
        <strain evidence="19">59B</strain>
    </source>
</reference>
<dbReference type="NCBIfam" id="TIGR00643">
    <property type="entry name" value="recG"/>
    <property type="match status" value="1"/>
</dbReference>
<dbReference type="SMART" id="SM00490">
    <property type="entry name" value="HELICc"/>
    <property type="match status" value="1"/>
</dbReference>
<name>A0A0B5QI51_CLOBE</name>
<dbReference type="Pfam" id="PF00270">
    <property type="entry name" value="DEAD"/>
    <property type="match status" value="1"/>
</dbReference>
<evidence type="ECO:0000256" key="4">
    <source>
        <dbReference type="ARBA" id="ARBA00022763"/>
    </source>
</evidence>
<dbReference type="Gene3D" id="2.40.50.140">
    <property type="entry name" value="Nucleic acid-binding proteins"/>
    <property type="match status" value="1"/>
</dbReference>
<dbReference type="GO" id="GO:0043138">
    <property type="term" value="F:3'-5' DNA helicase activity"/>
    <property type="evidence" value="ECO:0007669"/>
    <property type="project" value="UniProtKB-EC"/>
</dbReference>
<evidence type="ECO:0000256" key="13">
    <source>
        <dbReference type="ARBA" id="ARBA00034808"/>
    </source>
</evidence>
<keyword evidence="7 15" id="KW-0067">ATP-binding</keyword>
<dbReference type="Gene3D" id="3.40.50.300">
    <property type="entry name" value="P-loop containing nucleotide triphosphate hydrolases"/>
    <property type="match status" value="2"/>
</dbReference>
<dbReference type="PROSITE" id="PS51194">
    <property type="entry name" value="HELICASE_CTER"/>
    <property type="match status" value="1"/>
</dbReference>
<evidence type="ECO:0000256" key="11">
    <source>
        <dbReference type="ARBA" id="ARBA00023235"/>
    </source>
</evidence>
<dbReference type="GO" id="GO:0003677">
    <property type="term" value="F:DNA binding"/>
    <property type="evidence" value="ECO:0007669"/>
    <property type="project" value="UniProtKB-KW"/>
</dbReference>
<proteinExistence type="inferred from homology"/>
<evidence type="ECO:0000256" key="8">
    <source>
        <dbReference type="ARBA" id="ARBA00023125"/>
    </source>
</evidence>
<keyword evidence="5 15" id="KW-0378">Hydrolase</keyword>
<dbReference type="PANTHER" id="PTHR47964:SF1">
    <property type="entry name" value="ATP-DEPENDENT DNA HELICASE HOMOLOG RECG, CHLOROPLASTIC"/>
    <property type="match status" value="1"/>
</dbReference>
<evidence type="ECO:0000256" key="5">
    <source>
        <dbReference type="ARBA" id="ARBA00022801"/>
    </source>
</evidence>
<dbReference type="RefSeq" id="WP_041894950.1">
    <property type="nucleotide sequence ID" value="NZ_CP010086.2"/>
</dbReference>
<dbReference type="KEGG" id="cbei:LF65_01283"/>
<keyword evidence="6 15" id="KW-0347">Helicase</keyword>